<feature type="compositionally biased region" description="Low complexity" evidence="10">
    <location>
        <begin position="89"/>
        <end position="100"/>
    </location>
</feature>
<comment type="similarity">
    <text evidence="1 9">Belongs to the peptidase S11 family.</text>
</comment>
<feature type="domain" description="Peptidase S11 D-alanyl-D-alanine carboxypeptidase A N-terminal" evidence="11">
    <location>
        <begin position="162"/>
        <end position="387"/>
    </location>
</feature>
<dbReference type="Pfam" id="PF00768">
    <property type="entry name" value="Peptidase_S11"/>
    <property type="match status" value="1"/>
</dbReference>
<evidence type="ECO:0000256" key="5">
    <source>
        <dbReference type="ARBA" id="ARBA00022984"/>
    </source>
</evidence>
<dbReference type="GO" id="GO:0006508">
    <property type="term" value="P:proteolysis"/>
    <property type="evidence" value="ECO:0007669"/>
    <property type="project" value="InterPro"/>
</dbReference>
<evidence type="ECO:0000313" key="12">
    <source>
        <dbReference type="EMBL" id="KAF1043853.1"/>
    </source>
</evidence>
<organism evidence="12 13">
    <name type="scientific">Herbaspirillum frisingense</name>
    <dbReference type="NCBI Taxonomy" id="92645"/>
    <lineage>
        <taxon>Bacteria</taxon>
        <taxon>Pseudomonadati</taxon>
        <taxon>Pseudomonadota</taxon>
        <taxon>Betaproteobacteria</taxon>
        <taxon>Burkholderiales</taxon>
        <taxon>Oxalobacteraceae</taxon>
        <taxon>Herbaspirillum</taxon>
    </lineage>
</organism>
<dbReference type="GO" id="GO:0009252">
    <property type="term" value="P:peptidoglycan biosynthetic process"/>
    <property type="evidence" value="ECO:0007669"/>
    <property type="project" value="UniProtKB-KW"/>
</dbReference>
<gene>
    <name evidence="12" type="primary">pbpG_1</name>
    <name evidence="12" type="ORF">GAK35_02001</name>
</gene>
<evidence type="ECO:0000256" key="7">
    <source>
        <dbReference type="PIRSR" id="PIRSR618044-1"/>
    </source>
</evidence>
<evidence type="ECO:0000256" key="8">
    <source>
        <dbReference type="PIRSR" id="PIRSR618044-2"/>
    </source>
</evidence>
<keyword evidence="3" id="KW-0378">Hydrolase</keyword>
<comment type="caution">
    <text evidence="12">The sequence shown here is derived from an EMBL/GenBank/DDBJ whole genome shotgun (WGS) entry which is preliminary data.</text>
</comment>
<dbReference type="InterPro" id="IPR001967">
    <property type="entry name" value="Peptidase_S11_N"/>
</dbReference>
<dbReference type="PANTHER" id="PTHR21581:SF26">
    <property type="entry name" value="D-ALANYL-D-ALANINE ENDOPEPTIDASE"/>
    <property type="match status" value="1"/>
</dbReference>
<evidence type="ECO:0000313" key="13">
    <source>
        <dbReference type="Proteomes" id="UP000462435"/>
    </source>
</evidence>
<dbReference type="GO" id="GO:0009002">
    <property type="term" value="F:serine-type D-Ala-D-Ala carboxypeptidase activity"/>
    <property type="evidence" value="ECO:0007669"/>
    <property type="project" value="InterPro"/>
</dbReference>
<dbReference type="EMBL" id="WNDX01000052">
    <property type="protein sequence ID" value="KAF1043853.1"/>
    <property type="molecule type" value="Genomic_DNA"/>
</dbReference>
<dbReference type="AlphaFoldDB" id="A0A7V8FWX2"/>
<evidence type="ECO:0000256" key="2">
    <source>
        <dbReference type="ARBA" id="ARBA00022729"/>
    </source>
</evidence>
<keyword evidence="6" id="KW-0961">Cell wall biogenesis/degradation</keyword>
<dbReference type="GO" id="GO:0008360">
    <property type="term" value="P:regulation of cell shape"/>
    <property type="evidence" value="ECO:0007669"/>
    <property type="project" value="UniProtKB-KW"/>
</dbReference>
<protein>
    <submittedName>
        <fullName evidence="12">D-alanyl-D-alanine endopeptidase</fullName>
    </submittedName>
</protein>
<evidence type="ECO:0000256" key="1">
    <source>
        <dbReference type="ARBA" id="ARBA00007164"/>
    </source>
</evidence>
<dbReference type="InterPro" id="IPR012338">
    <property type="entry name" value="Beta-lactam/transpept-like"/>
</dbReference>
<keyword evidence="5" id="KW-0573">Peptidoglycan synthesis</keyword>
<feature type="active site" evidence="7">
    <location>
        <position position="251"/>
    </location>
</feature>
<dbReference type="GO" id="GO:0071555">
    <property type="term" value="P:cell wall organization"/>
    <property type="evidence" value="ECO:0007669"/>
    <property type="project" value="UniProtKB-KW"/>
</dbReference>
<keyword evidence="4" id="KW-0133">Cell shape</keyword>
<evidence type="ECO:0000256" key="9">
    <source>
        <dbReference type="RuleBase" id="RU004016"/>
    </source>
</evidence>
<sequence length="408" mass="44155">MMFCVQRQNFSRDFPRFFPRFFVAMQRTGALSRLLMCSVLFLMFTAISGKVAAAESEGSTVGKHRPATAGAKNRKRSSRKKSAPEGRGAAKAKGQAAVPKKAARASSHSRPRVQKGAAVRKAVPSSSAARQAVTPEGVERPSAKGAAPELLPRCGFTEASRRHLFSRAVYVLDEQTDTPLYSRNADLVAPIASVTKLMTAIVWLDQSPPAMGSRLEVTDDDLDTLKFTNSRLAVGSSVTRADMLHIALMSSENRAAAALSRDYPGGRAAFIAAMNAKAAGLAMPHTHFVNATGLAPENVSTAKELADLVKAANHYQLIRSYSVDKKKLVNIGRGQLQYINSNRLIRYGQVNASVQKTGFINEAGHNMVFRMMVHNRRPVIVSLLGSDTGDGSRLDGVRIAKWLTCSLQ</sequence>
<accession>A0A7V8FWX2</accession>
<evidence type="ECO:0000256" key="10">
    <source>
        <dbReference type="SAM" id="MobiDB-lite"/>
    </source>
</evidence>
<evidence type="ECO:0000256" key="4">
    <source>
        <dbReference type="ARBA" id="ARBA00022960"/>
    </source>
</evidence>
<feature type="active site" description="Proton acceptor" evidence="7">
    <location>
        <position position="196"/>
    </location>
</feature>
<name>A0A7V8FWX2_9BURK</name>
<feature type="region of interest" description="Disordered" evidence="10">
    <location>
        <begin position="55"/>
        <end position="148"/>
    </location>
</feature>
<dbReference type="SUPFAM" id="SSF56601">
    <property type="entry name" value="beta-lactamase/transpeptidase-like"/>
    <property type="match status" value="1"/>
</dbReference>
<reference evidence="13" key="1">
    <citation type="journal article" date="2020" name="MBio">
        <title>Horizontal gene transfer to a defensive symbiont with a reduced genome amongst a multipartite beetle microbiome.</title>
        <authorList>
            <person name="Waterworth S.C."/>
            <person name="Florez L.V."/>
            <person name="Rees E.R."/>
            <person name="Hertweck C."/>
            <person name="Kaltenpoth M."/>
            <person name="Kwan J.C."/>
        </authorList>
    </citation>
    <scope>NUCLEOTIDE SEQUENCE [LARGE SCALE GENOMIC DNA]</scope>
</reference>
<feature type="compositionally biased region" description="Basic residues" evidence="10">
    <location>
        <begin position="101"/>
        <end position="113"/>
    </location>
</feature>
<dbReference type="PANTHER" id="PTHR21581">
    <property type="entry name" value="D-ALANYL-D-ALANINE CARBOXYPEPTIDASE"/>
    <property type="match status" value="1"/>
</dbReference>
<evidence type="ECO:0000256" key="6">
    <source>
        <dbReference type="ARBA" id="ARBA00023316"/>
    </source>
</evidence>
<dbReference type="PRINTS" id="PR00725">
    <property type="entry name" value="DADACBPTASE1"/>
</dbReference>
<keyword evidence="2" id="KW-0732">Signal</keyword>
<feature type="binding site" evidence="8">
    <location>
        <position position="356"/>
    </location>
    <ligand>
        <name>substrate</name>
    </ligand>
</feature>
<dbReference type="Proteomes" id="UP000462435">
    <property type="component" value="Unassembled WGS sequence"/>
</dbReference>
<dbReference type="InterPro" id="IPR018044">
    <property type="entry name" value="Peptidase_S11"/>
</dbReference>
<proteinExistence type="inferred from homology"/>
<feature type="active site" description="Acyl-ester intermediate" evidence="7">
    <location>
        <position position="193"/>
    </location>
</feature>
<dbReference type="Gene3D" id="3.40.710.10">
    <property type="entry name" value="DD-peptidase/beta-lactamase superfamily"/>
    <property type="match status" value="1"/>
</dbReference>
<evidence type="ECO:0000256" key="3">
    <source>
        <dbReference type="ARBA" id="ARBA00022801"/>
    </source>
</evidence>
<feature type="compositionally biased region" description="Basic residues" evidence="10">
    <location>
        <begin position="62"/>
        <end position="81"/>
    </location>
</feature>
<evidence type="ECO:0000259" key="11">
    <source>
        <dbReference type="Pfam" id="PF00768"/>
    </source>
</evidence>